<accession>A0AA43QUH9</accession>
<keyword evidence="2" id="KW-1185">Reference proteome</keyword>
<dbReference type="EMBL" id="JAPUFD010000021">
    <property type="protein sequence ID" value="MDI1492853.1"/>
    <property type="molecule type" value="Genomic_DNA"/>
</dbReference>
<organism evidence="1 2">
    <name type="scientific">Ramalina farinacea</name>
    <dbReference type="NCBI Taxonomy" id="258253"/>
    <lineage>
        <taxon>Eukaryota</taxon>
        <taxon>Fungi</taxon>
        <taxon>Dikarya</taxon>
        <taxon>Ascomycota</taxon>
        <taxon>Pezizomycotina</taxon>
        <taxon>Lecanoromycetes</taxon>
        <taxon>OSLEUM clade</taxon>
        <taxon>Lecanoromycetidae</taxon>
        <taxon>Lecanorales</taxon>
        <taxon>Lecanorineae</taxon>
        <taxon>Ramalinaceae</taxon>
        <taxon>Ramalina</taxon>
    </lineage>
</organism>
<comment type="caution">
    <text evidence="1">The sequence shown here is derived from an EMBL/GenBank/DDBJ whole genome shotgun (WGS) entry which is preliminary data.</text>
</comment>
<evidence type="ECO:0008006" key="3">
    <source>
        <dbReference type="Google" id="ProtNLM"/>
    </source>
</evidence>
<dbReference type="Gene3D" id="3.40.50.720">
    <property type="entry name" value="NAD(P)-binding Rossmann-like Domain"/>
    <property type="match status" value="1"/>
</dbReference>
<gene>
    <name evidence="1" type="ORF">OHK93_004636</name>
</gene>
<dbReference type="SUPFAM" id="SSF51735">
    <property type="entry name" value="NAD(P)-binding Rossmann-fold domains"/>
    <property type="match status" value="1"/>
</dbReference>
<dbReference type="InterPro" id="IPR036291">
    <property type="entry name" value="NAD(P)-bd_dom_sf"/>
</dbReference>
<name>A0AA43QUH9_9LECA</name>
<proteinExistence type="predicted"/>
<dbReference type="Proteomes" id="UP001161017">
    <property type="component" value="Unassembled WGS sequence"/>
</dbReference>
<evidence type="ECO:0000313" key="1">
    <source>
        <dbReference type="EMBL" id="MDI1492853.1"/>
    </source>
</evidence>
<evidence type="ECO:0000313" key="2">
    <source>
        <dbReference type="Proteomes" id="UP001161017"/>
    </source>
</evidence>
<protein>
    <recommendedName>
        <fullName evidence="3">NAD(P)-binding domain-containing protein</fullName>
    </recommendedName>
</protein>
<sequence>MPAYAIFGATGLCGGAILSQLLSPPHDPSTTQASGPPNCINLYIRSTAKLASQNPALLSMPNIHIFSGAITSLDTITSCLLTHPPSSSSDTTPTTPAPASTPPILVNTIFLALGANENLPGTRINQDAVHAIVAALTSLKFTHPDMRIPNLIILSSGTLNPHITRGVGTGPLGHALLMRALNHIYADSARAEEFLRLHRSWLTDVTFMTPGGLSDDDVAQGHRLSFDEVAPFVSYKDLAAGFVEVARAEGEGEREMFRWRGVSVMPRKDGASAKMEWRNGMTIVRGLVWNYAPVVAGGLKWLGVF</sequence>
<reference evidence="1" key="1">
    <citation type="journal article" date="2023" name="Genome Biol. Evol.">
        <title>First Whole Genome Sequence and Flow Cytometry Genome Size Data for the Lichen-Forming Fungus Ramalina farinacea (Ascomycota).</title>
        <authorList>
            <person name="Llewellyn T."/>
            <person name="Mian S."/>
            <person name="Hill R."/>
            <person name="Leitch I.J."/>
            <person name="Gaya E."/>
        </authorList>
    </citation>
    <scope>NUCLEOTIDE SEQUENCE</scope>
    <source>
        <strain evidence="1">LIQ254RAFAR</strain>
    </source>
</reference>
<dbReference type="AlphaFoldDB" id="A0AA43QUH9"/>